<reference evidence="1 2" key="1">
    <citation type="journal article" date="2014" name="Genome Biol. Evol.">
        <title>Acetic acid bacteria genomes reveal functional traits for adaptation to life in insect guts.</title>
        <authorList>
            <person name="Chouaia B."/>
            <person name="Gaiarsa S."/>
            <person name="Crotti E."/>
            <person name="Comandatore F."/>
            <person name="Degli Esposti M."/>
            <person name="Ricci I."/>
            <person name="Alma A."/>
            <person name="Favia G."/>
            <person name="Bandi C."/>
            <person name="Daffonchio D."/>
        </authorList>
    </citation>
    <scope>NUCLEOTIDE SEQUENCE [LARGE SCALE GENOMIC DNA]</scope>
    <source>
        <strain evidence="1 2">SF2.1</strain>
    </source>
</reference>
<dbReference type="AlphaFoldDB" id="A0A060QLI6"/>
<dbReference type="EMBL" id="CBLX010000023">
    <property type="protein sequence ID" value="CDG40781.1"/>
    <property type="molecule type" value="Genomic_DNA"/>
</dbReference>
<accession>A0A060QLI6</accession>
<organism evidence="1 2">
    <name type="scientific">Asaia bogorensis</name>
    <dbReference type="NCBI Taxonomy" id="91915"/>
    <lineage>
        <taxon>Bacteria</taxon>
        <taxon>Pseudomonadati</taxon>
        <taxon>Pseudomonadota</taxon>
        <taxon>Alphaproteobacteria</taxon>
        <taxon>Acetobacterales</taxon>
        <taxon>Acetobacteraceae</taxon>
        <taxon>Asaia</taxon>
    </lineage>
</organism>
<evidence type="ECO:0000313" key="2">
    <source>
        <dbReference type="Proteomes" id="UP000027583"/>
    </source>
</evidence>
<sequence>MFVSRLAQRLSAAIPERRRTAQRRSVLYQAERRVCGKSAA</sequence>
<evidence type="ECO:0000313" key="1">
    <source>
        <dbReference type="EMBL" id="CDG40781.1"/>
    </source>
</evidence>
<gene>
    <name evidence="1" type="ORF">ASAP_2736</name>
</gene>
<comment type="caution">
    <text evidence="1">The sequence shown here is derived from an EMBL/GenBank/DDBJ whole genome shotgun (WGS) entry which is preliminary data.</text>
</comment>
<reference evidence="1 2" key="2">
    <citation type="journal article" date="2014" name="PLoS ONE">
        <title>Evolution of mitochondria reconstructed from the energy metabolism of living bacteria.</title>
        <authorList>
            <person name="Degli Esposti M."/>
            <person name="Chouaia B."/>
            <person name="Comandatore F."/>
            <person name="Crotti E."/>
            <person name="Sassera D."/>
            <person name="Lievens P.M."/>
            <person name="Daffonchio D."/>
            <person name="Bandi C."/>
        </authorList>
    </citation>
    <scope>NUCLEOTIDE SEQUENCE [LARGE SCALE GENOMIC DNA]</scope>
    <source>
        <strain evidence="1 2">SF2.1</strain>
    </source>
</reference>
<protein>
    <submittedName>
        <fullName evidence="1">Uncharacterized protein</fullName>
    </submittedName>
</protein>
<name>A0A060QLI6_9PROT</name>
<proteinExistence type="predicted"/>
<dbReference type="Proteomes" id="UP000027583">
    <property type="component" value="Unassembled WGS sequence"/>
</dbReference>